<gene>
    <name evidence="5" type="ORF">PRZ03_12835</name>
</gene>
<evidence type="ECO:0000313" key="6">
    <source>
        <dbReference type="Proteomes" id="UP001221189"/>
    </source>
</evidence>
<keyword evidence="1" id="KW-0229">DNA integration</keyword>
<dbReference type="Pfam" id="PF00239">
    <property type="entry name" value="Resolvase"/>
    <property type="match status" value="1"/>
</dbReference>
<dbReference type="RefSeq" id="WP_273600648.1">
    <property type="nucleotide sequence ID" value="NZ_JAQQXT010000007.1"/>
</dbReference>
<dbReference type="Proteomes" id="UP001221189">
    <property type="component" value="Unassembled WGS sequence"/>
</dbReference>
<keyword evidence="3" id="KW-0233">DNA recombination</keyword>
<protein>
    <submittedName>
        <fullName evidence="5">Recombinase family protein</fullName>
    </submittedName>
</protein>
<evidence type="ECO:0000259" key="4">
    <source>
        <dbReference type="PROSITE" id="PS51736"/>
    </source>
</evidence>
<name>A0ABT5KEW4_9BURK</name>
<organism evidence="5 6">
    <name type="scientific">Roseateles albus</name>
    <dbReference type="NCBI Taxonomy" id="2987525"/>
    <lineage>
        <taxon>Bacteria</taxon>
        <taxon>Pseudomonadati</taxon>
        <taxon>Pseudomonadota</taxon>
        <taxon>Betaproteobacteria</taxon>
        <taxon>Burkholderiales</taxon>
        <taxon>Sphaerotilaceae</taxon>
        <taxon>Roseateles</taxon>
    </lineage>
</organism>
<evidence type="ECO:0000256" key="3">
    <source>
        <dbReference type="ARBA" id="ARBA00023172"/>
    </source>
</evidence>
<evidence type="ECO:0000313" key="5">
    <source>
        <dbReference type="EMBL" id="MDC8772460.1"/>
    </source>
</evidence>
<evidence type="ECO:0000256" key="1">
    <source>
        <dbReference type="ARBA" id="ARBA00022908"/>
    </source>
</evidence>
<dbReference type="CDD" id="cd00338">
    <property type="entry name" value="Ser_Recombinase"/>
    <property type="match status" value="1"/>
</dbReference>
<dbReference type="PANTHER" id="PTHR30461:SF2">
    <property type="entry name" value="SERINE RECOMBINASE PINE-RELATED"/>
    <property type="match status" value="1"/>
</dbReference>
<dbReference type="PROSITE" id="PS51736">
    <property type="entry name" value="RECOMBINASES_3"/>
    <property type="match status" value="1"/>
</dbReference>
<evidence type="ECO:0000256" key="2">
    <source>
        <dbReference type="ARBA" id="ARBA00023125"/>
    </source>
</evidence>
<sequence length="586" mass="64835">MNQPSAPAAPAPDLPRAISYARFSSGSQAKGSSIERQLLSFEKWLEGHRTAYTPFYLEDRGVSAYKGKNAAKGRLSTFLSLIADGSVKSGDLLVVEAIDRLSRQAVLDSFDLVRDILRAGVSILTLENRTTYSAESLDGDAIYSLIASLRGAHDYSKRLGARVAAAHESKRKKARAGETVSKLVSAPWLKDGKLHESLEPFASLVKKAVKLYLQGYGTRQIVVELQEDIRNTKILEDKYGNKLNATTVSKWLKAPELEGHWLSKEGLIENCLEPLITSSEFQAIQKEKVRRASKEVAPSKSNDYELAGLVRCASCKSTFHTRRQKPKATLAAPAGSEAYLAKPAILYCNCSDYLKNGKCFNNATWPYDVLLFVYQYGLTQVLADIHMSKDRKPDAELKEIEEAIAALEIKQGRNAALFDATGDLKYLDVVKQCKTDLDLLHIKKKDRESIVASTVAVLFGAEFDEGFNGSLSTDLNYLNKLPLLELRHLLKQFGYQIFIDGKVATLSTGNREEFTLTRRLQKFANAYLVKVEIPEVPAEALLIEPSWITEPSWTKFYAIGAKGVVLAKADTEAEVLAQLAESVAKN</sequence>
<dbReference type="PANTHER" id="PTHR30461">
    <property type="entry name" value="DNA-INVERTASE FROM LAMBDOID PROPHAGE"/>
    <property type="match status" value="1"/>
</dbReference>
<feature type="domain" description="Resolvase/invertase-type recombinase catalytic" evidence="4">
    <location>
        <begin position="16"/>
        <end position="177"/>
    </location>
</feature>
<dbReference type="InterPro" id="IPR036162">
    <property type="entry name" value="Resolvase-like_N_sf"/>
</dbReference>
<dbReference type="PROSITE" id="PS00398">
    <property type="entry name" value="RECOMBINASES_2"/>
    <property type="match status" value="1"/>
</dbReference>
<dbReference type="Gene3D" id="3.40.50.1390">
    <property type="entry name" value="Resolvase, N-terminal catalytic domain"/>
    <property type="match status" value="1"/>
</dbReference>
<accession>A0ABT5KEW4</accession>
<dbReference type="EMBL" id="JAQQXT010000007">
    <property type="protein sequence ID" value="MDC8772460.1"/>
    <property type="molecule type" value="Genomic_DNA"/>
</dbReference>
<dbReference type="SMART" id="SM00857">
    <property type="entry name" value="Resolvase"/>
    <property type="match status" value="1"/>
</dbReference>
<dbReference type="Gene3D" id="3.90.1750.20">
    <property type="entry name" value="Putative Large Serine Recombinase, Chain B, Domain 2"/>
    <property type="match status" value="1"/>
</dbReference>
<keyword evidence="2" id="KW-0238">DNA-binding</keyword>
<dbReference type="InterPro" id="IPR011109">
    <property type="entry name" value="DNA_bind_recombinase_dom"/>
</dbReference>
<reference evidence="5 6" key="1">
    <citation type="submission" date="2022-10" db="EMBL/GenBank/DDBJ databases">
        <title>Paucibacter sp. hw1 Genome sequencing.</title>
        <authorList>
            <person name="Park S."/>
        </authorList>
    </citation>
    <scope>NUCLEOTIDE SEQUENCE [LARGE SCALE GENOMIC DNA]</scope>
    <source>
        <strain evidence="6">hw1</strain>
    </source>
</reference>
<dbReference type="InterPro" id="IPR050639">
    <property type="entry name" value="SSR_resolvase"/>
</dbReference>
<proteinExistence type="predicted"/>
<dbReference type="Pfam" id="PF07508">
    <property type="entry name" value="Recombinase"/>
    <property type="match status" value="1"/>
</dbReference>
<dbReference type="InterPro" id="IPR006118">
    <property type="entry name" value="Recombinase_CS"/>
</dbReference>
<dbReference type="SUPFAM" id="SSF53041">
    <property type="entry name" value="Resolvase-like"/>
    <property type="match status" value="1"/>
</dbReference>
<dbReference type="InterPro" id="IPR006119">
    <property type="entry name" value="Resolv_N"/>
</dbReference>
<comment type="caution">
    <text evidence="5">The sequence shown here is derived from an EMBL/GenBank/DDBJ whole genome shotgun (WGS) entry which is preliminary data.</text>
</comment>
<keyword evidence="6" id="KW-1185">Reference proteome</keyword>
<dbReference type="InterPro" id="IPR038109">
    <property type="entry name" value="DNA_bind_recomb_sf"/>
</dbReference>